<organism evidence="2 3">
    <name type="scientific">Cichlidogyrus casuarinus</name>
    <dbReference type="NCBI Taxonomy" id="1844966"/>
    <lineage>
        <taxon>Eukaryota</taxon>
        <taxon>Metazoa</taxon>
        <taxon>Spiralia</taxon>
        <taxon>Lophotrochozoa</taxon>
        <taxon>Platyhelminthes</taxon>
        <taxon>Monogenea</taxon>
        <taxon>Monopisthocotylea</taxon>
        <taxon>Dactylogyridea</taxon>
        <taxon>Ancyrocephalidae</taxon>
        <taxon>Cichlidogyrus</taxon>
    </lineage>
</organism>
<proteinExistence type="predicted"/>
<protein>
    <recommendedName>
        <fullName evidence="4">CCHC-type domain-containing protein</fullName>
    </recommendedName>
</protein>
<accession>A0ABD2PKN5</accession>
<sequence length="130" mass="14307">MEQGTVKTVVEAYNVYDRFLSADANLNYLDAPSSSTASINAIASRKPKKFKPGNVSKEPPKRPLPPFYACKGCGGKHLRRDCPHYNEKCLKCGIRGHLKSMCYTKSASSVIATTTKSCKRHVLAAINDKQ</sequence>
<comment type="caution">
    <text evidence="2">The sequence shown here is derived from an EMBL/GenBank/DDBJ whole genome shotgun (WGS) entry which is preliminary data.</text>
</comment>
<evidence type="ECO:0000256" key="1">
    <source>
        <dbReference type="SAM" id="MobiDB-lite"/>
    </source>
</evidence>
<reference evidence="2 3" key="1">
    <citation type="submission" date="2024-11" db="EMBL/GenBank/DDBJ databases">
        <title>Adaptive evolution of stress response genes in parasites aligns with host niche diversity.</title>
        <authorList>
            <person name="Hahn C."/>
            <person name="Resl P."/>
        </authorList>
    </citation>
    <scope>NUCLEOTIDE SEQUENCE [LARGE SCALE GENOMIC DNA]</scope>
    <source>
        <strain evidence="2">EGGRZ-B1_66</strain>
        <tissue evidence="2">Body</tissue>
    </source>
</reference>
<evidence type="ECO:0008006" key="4">
    <source>
        <dbReference type="Google" id="ProtNLM"/>
    </source>
</evidence>
<gene>
    <name evidence="2" type="ORF">Ciccas_013965</name>
</gene>
<keyword evidence="3" id="KW-1185">Reference proteome</keyword>
<name>A0ABD2PKN5_9PLAT</name>
<dbReference type="AlphaFoldDB" id="A0ABD2PKN5"/>
<dbReference type="Gene3D" id="4.10.60.10">
    <property type="entry name" value="Zinc finger, CCHC-type"/>
    <property type="match status" value="1"/>
</dbReference>
<dbReference type="EMBL" id="JBJKFK010007157">
    <property type="protein sequence ID" value="KAL3307518.1"/>
    <property type="molecule type" value="Genomic_DNA"/>
</dbReference>
<dbReference type="InterPro" id="IPR036875">
    <property type="entry name" value="Znf_CCHC_sf"/>
</dbReference>
<feature type="non-terminal residue" evidence="2">
    <location>
        <position position="130"/>
    </location>
</feature>
<dbReference type="SUPFAM" id="SSF57756">
    <property type="entry name" value="Retrovirus zinc finger-like domains"/>
    <property type="match status" value="1"/>
</dbReference>
<evidence type="ECO:0000313" key="2">
    <source>
        <dbReference type="EMBL" id="KAL3307518.1"/>
    </source>
</evidence>
<evidence type="ECO:0000313" key="3">
    <source>
        <dbReference type="Proteomes" id="UP001626550"/>
    </source>
</evidence>
<feature type="region of interest" description="Disordered" evidence="1">
    <location>
        <begin position="42"/>
        <end position="62"/>
    </location>
</feature>
<dbReference type="Proteomes" id="UP001626550">
    <property type="component" value="Unassembled WGS sequence"/>
</dbReference>